<dbReference type="EMBL" id="CP015136">
    <property type="protein sequence ID" value="AMY11094.1"/>
    <property type="molecule type" value="Genomic_DNA"/>
</dbReference>
<dbReference type="KEGG" id="abac:LuPra_04339"/>
<keyword evidence="1" id="KW-0175">Coiled coil</keyword>
<proteinExistence type="predicted"/>
<dbReference type="InterPro" id="IPR017802">
    <property type="entry name" value="VWFA-rel_acidobac-type"/>
</dbReference>
<dbReference type="Proteomes" id="UP000076079">
    <property type="component" value="Chromosome"/>
</dbReference>
<keyword evidence="4" id="KW-1185">Reference proteome</keyword>
<keyword evidence="2" id="KW-0732">Signal</keyword>
<sequence length="617" mass="65740" precursor="true">MALRITPLLACVLLCIPAGASAQIMSGMRNQPTGRELPTMPLDTNVSSDLRPTFRLKVTRVEVSALVVDAEGNPVRDLKANEFEVYDGGRKQDIQSFAAYTYNGGSIPLDTVESPSDPNNAVALVTNAWSSSSRVIGLLIDDLHIDARRTEKARNAARHLIANLAPSDLLYVGLTSTPGIATAGFIRDRRRALEIIESFAGIRLPDPTLELRQTPQTFSNPLLQGMRTPGLAASEQQRAMRLEDAYEAIGRIANAVREVGGRRKSLVFLTEGSSIGGSITTSASLSGDTTGAMHDALAAASVADLAVYPMNPAGLDLSTDRMIEGFTRQVDVASEGNTRGFGGREIAQDDLSNINAQFMQAKNQLRDLAALTGGVSLVDTNDLGAAVDRVLRDASDYYVLGYEPDKEVKGTRVRPLEVRVTRPGVKVLSRKGYMAPPGIPEADKVPSNLSPAIRSLLSGIVPVDALPMVVQMIAIGEQKGKVRYAVITETAGGPLVNGLEGDRVGIEQAILSIDGNGKMANATQKKAELKVGPQQVEMLGTLGLRTIWCIDLPPGPHQIRVATVHQQSGRGGSMYLDVTVEAGKVPTPEALLTLSQSPKPTAFVDPEAKRLMAGGSQ</sequence>
<reference evidence="4" key="2">
    <citation type="submission" date="2016-04" db="EMBL/GenBank/DDBJ databases">
        <title>First Complete Genome Sequence of a Subdivision 6 Acidobacterium.</title>
        <authorList>
            <person name="Huang S."/>
            <person name="Vieira S."/>
            <person name="Bunk B."/>
            <person name="Riedel T."/>
            <person name="Sproeer C."/>
            <person name="Overmann J."/>
        </authorList>
    </citation>
    <scope>NUCLEOTIDE SEQUENCE [LARGE SCALE GENOMIC DNA]</scope>
    <source>
        <strain evidence="4">DSM 100886 HEG_-6_39</strain>
    </source>
</reference>
<dbReference type="AlphaFoldDB" id="A0A143PTF8"/>
<evidence type="ECO:0000256" key="2">
    <source>
        <dbReference type="SAM" id="SignalP"/>
    </source>
</evidence>
<feature type="signal peptide" evidence="2">
    <location>
        <begin position="1"/>
        <end position="22"/>
    </location>
</feature>
<gene>
    <name evidence="3" type="ORF">LuPra_04339</name>
</gene>
<dbReference type="OrthoDB" id="127238at2"/>
<feature type="chain" id="PRO_5007511930" evidence="2">
    <location>
        <begin position="23"/>
        <end position="617"/>
    </location>
</feature>
<organism evidence="3 4">
    <name type="scientific">Luteitalea pratensis</name>
    <dbReference type="NCBI Taxonomy" id="1855912"/>
    <lineage>
        <taxon>Bacteria</taxon>
        <taxon>Pseudomonadati</taxon>
        <taxon>Acidobacteriota</taxon>
        <taxon>Vicinamibacteria</taxon>
        <taxon>Vicinamibacterales</taxon>
        <taxon>Vicinamibacteraceae</taxon>
        <taxon>Luteitalea</taxon>
    </lineage>
</organism>
<protein>
    <submittedName>
        <fullName evidence="3">VWFA-related Acidobacterial domain protein</fullName>
    </submittedName>
</protein>
<evidence type="ECO:0000313" key="3">
    <source>
        <dbReference type="EMBL" id="AMY11094.1"/>
    </source>
</evidence>
<evidence type="ECO:0000256" key="1">
    <source>
        <dbReference type="SAM" id="Coils"/>
    </source>
</evidence>
<dbReference type="NCBIfam" id="TIGR03436">
    <property type="entry name" value="acidobact_VWFA"/>
    <property type="match status" value="1"/>
</dbReference>
<evidence type="ECO:0000313" key="4">
    <source>
        <dbReference type="Proteomes" id="UP000076079"/>
    </source>
</evidence>
<name>A0A143PTF8_LUTPR</name>
<accession>A0A143PTF8</accession>
<feature type="coiled-coil region" evidence="1">
    <location>
        <begin position="344"/>
        <end position="371"/>
    </location>
</feature>
<reference evidence="3 4" key="1">
    <citation type="journal article" date="2016" name="Genome Announc.">
        <title>First Complete Genome Sequence of a Subdivision 6 Acidobacterium Strain.</title>
        <authorList>
            <person name="Huang S."/>
            <person name="Vieira S."/>
            <person name="Bunk B."/>
            <person name="Riedel T."/>
            <person name="Sproer C."/>
            <person name="Overmann J."/>
        </authorList>
    </citation>
    <scope>NUCLEOTIDE SEQUENCE [LARGE SCALE GENOMIC DNA]</scope>
    <source>
        <strain evidence="4">DSM 100886 HEG_-6_39</strain>
    </source>
</reference>
<dbReference type="RefSeq" id="WP_110172676.1">
    <property type="nucleotide sequence ID" value="NZ_CP015136.1"/>
</dbReference>
<dbReference type="STRING" id="1855912.LuPra_04339"/>